<feature type="compositionally biased region" description="Low complexity" evidence="1">
    <location>
        <begin position="256"/>
        <end position="266"/>
    </location>
</feature>
<organism evidence="2 3">
    <name type="scientific">Marchantia polymorpha subsp. ruderalis</name>
    <dbReference type="NCBI Taxonomy" id="1480154"/>
    <lineage>
        <taxon>Eukaryota</taxon>
        <taxon>Viridiplantae</taxon>
        <taxon>Streptophyta</taxon>
        <taxon>Embryophyta</taxon>
        <taxon>Marchantiophyta</taxon>
        <taxon>Marchantiopsida</taxon>
        <taxon>Marchantiidae</taxon>
        <taxon>Marchantiales</taxon>
        <taxon>Marchantiaceae</taxon>
        <taxon>Marchantia</taxon>
    </lineage>
</organism>
<dbReference type="EMBL" id="AP019868">
    <property type="protein sequence ID" value="BBN04557.1"/>
    <property type="molecule type" value="Genomic_DNA"/>
</dbReference>
<proteinExistence type="predicted"/>
<reference evidence="3" key="1">
    <citation type="journal article" date="2020" name="Curr. Biol.">
        <title>Chromatin organization in early land plants reveals an ancestral association between H3K27me3, transposons, and constitutive heterochromatin.</title>
        <authorList>
            <person name="Montgomery S.A."/>
            <person name="Tanizawa Y."/>
            <person name="Galik B."/>
            <person name="Wang N."/>
            <person name="Ito T."/>
            <person name="Mochizuki T."/>
            <person name="Akimcheva S."/>
            <person name="Bowman J.L."/>
            <person name="Cognat V."/>
            <person name="Marechal-Drouard L."/>
            <person name="Ekker H."/>
            <person name="Hong S.F."/>
            <person name="Kohchi T."/>
            <person name="Lin S.S."/>
            <person name="Liu L.D."/>
            <person name="Nakamura Y."/>
            <person name="Valeeva L.R."/>
            <person name="Shakirov E.V."/>
            <person name="Shippen D.E."/>
            <person name="Wei W.L."/>
            <person name="Yagura M."/>
            <person name="Yamaoka S."/>
            <person name="Yamato K.T."/>
            <person name="Liu C."/>
            <person name="Berger F."/>
        </authorList>
    </citation>
    <scope>NUCLEOTIDE SEQUENCE [LARGE SCALE GENOMIC DNA]</scope>
    <source>
        <strain evidence="3">Tak-1</strain>
    </source>
</reference>
<evidence type="ECO:0000256" key="1">
    <source>
        <dbReference type="SAM" id="MobiDB-lite"/>
    </source>
</evidence>
<evidence type="ECO:0000313" key="2">
    <source>
        <dbReference type="EMBL" id="BBN04557.1"/>
    </source>
</evidence>
<gene>
    <name evidence="2" type="ORF">Mp_3g05670</name>
</gene>
<feature type="compositionally biased region" description="Basic residues" evidence="1">
    <location>
        <begin position="278"/>
        <end position="287"/>
    </location>
</feature>
<name>A0AAF6AXS3_MARPO</name>
<dbReference type="AlphaFoldDB" id="A0AAF6AXS3"/>
<sequence length="287" mass="30187">MQIACNCCEDCIRIRVTDASARSNITSVDIIRAGEDSLAFKSSSAKTVGVRGRSSMGGGMFGDGRISRAEAWKSRARFALARACNGSGRAPETRLASQHRRCTTRRGCVSGCGVSSRPVPSLACGRNPIEAMTNPTTAIISIIAPALAHETLRCTRASRAQSPDGMSPAKNMQGTSRPRGSSMSERPSQAGCDLGEASATRECAGFGACERARCIHGCQTPPKSRATVASARARSCFSSRRGNHTRACARAIIYNSGRSSSSSSSSGEDETESGGGRARIRKRCAAR</sequence>
<dbReference type="Proteomes" id="UP001162541">
    <property type="component" value="Chromosome 3"/>
</dbReference>
<feature type="region of interest" description="Disordered" evidence="1">
    <location>
        <begin position="156"/>
        <end position="192"/>
    </location>
</feature>
<protein>
    <submittedName>
        <fullName evidence="2">Uncharacterized protein</fullName>
    </submittedName>
</protein>
<feature type="compositionally biased region" description="Polar residues" evidence="1">
    <location>
        <begin position="170"/>
        <end position="187"/>
    </location>
</feature>
<accession>A0AAF6AXS3</accession>
<feature type="region of interest" description="Disordered" evidence="1">
    <location>
        <begin position="256"/>
        <end position="287"/>
    </location>
</feature>
<evidence type="ECO:0000313" key="3">
    <source>
        <dbReference type="Proteomes" id="UP001162541"/>
    </source>
</evidence>